<dbReference type="InterPro" id="IPR009003">
    <property type="entry name" value="Peptidase_S1_PA"/>
</dbReference>
<dbReference type="PANTHER" id="PTHR24276:SF98">
    <property type="entry name" value="FI18310P1-RELATED"/>
    <property type="match status" value="1"/>
</dbReference>
<keyword evidence="6" id="KW-0325">Glycoprotein</keyword>
<evidence type="ECO:0000313" key="10">
    <source>
        <dbReference type="Proteomes" id="UP001632037"/>
    </source>
</evidence>
<name>A0ABD3FG23_9STRA</name>
<dbReference type="InterPro" id="IPR018114">
    <property type="entry name" value="TRYPSIN_HIS"/>
</dbReference>
<feature type="chain" id="PRO_5044764620" description="Peptidase S1 domain-containing protein" evidence="7">
    <location>
        <begin position="20"/>
        <end position="165"/>
    </location>
</feature>
<dbReference type="EMBL" id="JBIMZQ010000023">
    <property type="protein sequence ID" value="KAL3664479.1"/>
    <property type="molecule type" value="Genomic_DNA"/>
</dbReference>
<evidence type="ECO:0000256" key="3">
    <source>
        <dbReference type="ARBA" id="ARBA00022729"/>
    </source>
</evidence>
<accession>A0ABD3FG23</accession>
<dbReference type="GO" id="GO:0005576">
    <property type="term" value="C:extracellular region"/>
    <property type="evidence" value="ECO:0007669"/>
    <property type="project" value="UniProtKB-SubCell"/>
</dbReference>
<evidence type="ECO:0000256" key="6">
    <source>
        <dbReference type="ARBA" id="ARBA00023180"/>
    </source>
</evidence>
<keyword evidence="2" id="KW-0964">Secreted</keyword>
<gene>
    <name evidence="9" type="ORF">V7S43_010233</name>
</gene>
<evidence type="ECO:0000256" key="4">
    <source>
        <dbReference type="ARBA" id="ARBA00023026"/>
    </source>
</evidence>
<keyword evidence="3 7" id="KW-0732">Signal</keyword>
<evidence type="ECO:0000256" key="7">
    <source>
        <dbReference type="SAM" id="SignalP"/>
    </source>
</evidence>
<dbReference type="PANTHER" id="PTHR24276">
    <property type="entry name" value="POLYSERASE-RELATED"/>
    <property type="match status" value="1"/>
</dbReference>
<dbReference type="InterPro" id="IPR043504">
    <property type="entry name" value="Peptidase_S1_PA_chymotrypsin"/>
</dbReference>
<dbReference type="PROSITE" id="PS00134">
    <property type="entry name" value="TRYPSIN_HIS"/>
    <property type="match status" value="1"/>
</dbReference>
<dbReference type="InterPro" id="IPR050430">
    <property type="entry name" value="Peptidase_S1"/>
</dbReference>
<dbReference type="Proteomes" id="UP001632037">
    <property type="component" value="Unassembled WGS sequence"/>
</dbReference>
<dbReference type="AlphaFoldDB" id="A0ABD3FG23"/>
<protein>
    <recommendedName>
        <fullName evidence="8">Peptidase S1 domain-containing protein</fullName>
    </recommendedName>
</protein>
<keyword evidence="10" id="KW-1185">Reference proteome</keyword>
<evidence type="ECO:0000256" key="5">
    <source>
        <dbReference type="ARBA" id="ARBA00023157"/>
    </source>
</evidence>
<evidence type="ECO:0000256" key="1">
    <source>
        <dbReference type="ARBA" id="ARBA00004613"/>
    </source>
</evidence>
<dbReference type="InterPro" id="IPR001254">
    <property type="entry name" value="Trypsin_dom"/>
</dbReference>
<dbReference type="Gene3D" id="2.40.10.10">
    <property type="entry name" value="Trypsin-like serine proteases"/>
    <property type="match status" value="1"/>
</dbReference>
<dbReference type="PROSITE" id="PS50240">
    <property type="entry name" value="TRYPSIN_DOM"/>
    <property type="match status" value="1"/>
</dbReference>
<sequence>MKLFSAAAVVASVVPLSNAYHHDAQRMLILGGDTVPSGTKTYMASLRLTEDGNTYCGGALISPTHVLTASHCSVYRCQWVSIGSHYRNGTEDGERIKIVSMMNHPNYSENVLYSDDFMVVELERPSKFQPVKLAAADDSDFKPGKMATTMGWAPTRKRVKTSRTS</sequence>
<keyword evidence="5" id="KW-1015">Disulfide bond</keyword>
<proteinExistence type="predicted"/>
<dbReference type="SMART" id="SM00020">
    <property type="entry name" value="Tryp_SPc"/>
    <property type="match status" value="1"/>
</dbReference>
<reference evidence="9 10" key="1">
    <citation type="submission" date="2024-09" db="EMBL/GenBank/DDBJ databases">
        <title>Genome sequencing and assembly of Phytophthora oleae, isolate VK10A, causative agent of rot of olive drupes.</title>
        <authorList>
            <person name="Conti Taguali S."/>
            <person name="Riolo M."/>
            <person name="La Spada F."/>
            <person name="Cacciola S.O."/>
            <person name="Dionisio G."/>
        </authorList>
    </citation>
    <scope>NUCLEOTIDE SEQUENCE [LARGE SCALE GENOMIC DNA]</scope>
    <source>
        <strain evidence="9 10">VK10A</strain>
    </source>
</reference>
<dbReference type="SUPFAM" id="SSF50494">
    <property type="entry name" value="Trypsin-like serine proteases"/>
    <property type="match status" value="1"/>
</dbReference>
<comment type="caution">
    <text evidence="9">The sequence shown here is derived from an EMBL/GenBank/DDBJ whole genome shotgun (WGS) entry which is preliminary data.</text>
</comment>
<feature type="domain" description="Peptidase S1" evidence="8">
    <location>
        <begin position="29"/>
        <end position="165"/>
    </location>
</feature>
<evidence type="ECO:0000313" key="9">
    <source>
        <dbReference type="EMBL" id="KAL3664479.1"/>
    </source>
</evidence>
<comment type="subcellular location">
    <subcellularLocation>
        <location evidence="1">Secreted</location>
    </subcellularLocation>
</comment>
<evidence type="ECO:0000259" key="8">
    <source>
        <dbReference type="PROSITE" id="PS50240"/>
    </source>
</evidence>
<dbReference type="Pfam" id="PF00089">
    <property type="entry name" value="Trypsin"/>
    <property type="match status" value="1"/>
</dbReference>
<organism evidence="9 10">
    <name type="scientific">Phytophthora oleae</name>
    <dbReference type="NCBI Taxonomy" id="2107226"/>
    <lineage>
        <taxon>Eukaryota</taxon>
        <taxon>Sar</taxon>
        <taxon>Stramenopiles</taxon>
        <taxon>Oomycota</taxon>
        <taxon>Peronosporomycetes</taxon>
        <taxon>Peronosporales</taxon>
        <taxon>Peronosporaceae</taxon>
        <taxon>Phytophthora</taxon>
    </lineage>
</organism>
<keyword evidence="4" id="KW-0843">Virulence</keyword>
<feature type="signal peptide" evidence="7">
    <location>
        <begin position="1"/>
        <end position="19"/>
    </location>
</feature>
<evidence type="ECO:0000256" key="2">
    <source>
        <dbReference type="ARBA" id="ARBA00022525"/>
    </source>
</evidence>